<proteinExistence type="predicted"/>
<feature type="transmembrane region" description="Helical" evidence="1">
    <location>
        <begin position="96"/>
        <end position="114"/>
    </location>
</feature>
<dbReference type="EMBL" id="RWGY01000002">
    <property type="protein sequence ID" value="TVU50433.1"/>
    <property type="molecule type" value="Genomic_DNA"/>
</dbReference>
<dbReference type="Proteomes" id="UP000324897">
    <property type="component" value="Chromosome 6"/>
</dbReference>
<evidence type="ECO:0000256" key="1">
    <source>
        <dbReference type="SAM" id="Phobius"/>
    </source>
</evidence>
<name>A0A5J9WQJ3_9POAL</name>
<evidence type="ECO:0000313" key="2">
    <source>
        <dbReference type="EMBL" id="TVU50433.1"/>
    </source>
</evidence>
<organism evidence="2 3">
    <name type="scientific">Eragrostis curvula</name>
    <name type="common">weeping love grass</name>
    <dbReference type="NCBI Taxonomy" id="38414"/>
    <lineage>
        <taxon>Eukaryota</taxon>
        <taxon>Viridiplantae</taxon>
        <taxon>Streptophyta</taxon>
        <taxon>Embryophyta</taxon>
        <taxon>Tracheophyta</taxon>
        <taxon>Spermatophyta</taxon>
        <taxon>Magnoliopsida</taxon>
        <taxon>Liliopsida</taxon>
        <taxon>Poales</taxon>
        <taxon>Poaceae</taxon>
        <taxon>PACMAD clade</taxon>
        <taxon>Chloridoideae</taxon>
        <taxon>Eragrostideae</taxon>
        <taxon>Eragrostidinae</taxon>
        <taxon>Eragrostis</taxon>
    </lineage>
</organism>
<feature type="non-terminal residue" evidence="2">
    <location>
        <position position="1"/>
    </location>
</feature>
<accession>A0A5J9WQJ3</accession>
<sequence length="119" mass="13665">MERPRRPQRPNGELPLVASPHARPTVNCLLPLLQLEECVAGLVERELAQAEVRDARYVFEGKTIQRKEFLVPGNCLFQSAATDSLSRFRKVSFNRFAWQLFISTSTCVNTYMYISENML</sequence>
<keyword evidence="1" id="KW-0812">Transmembrane</keyword>
<dbReference type="AlphaFoldDB" id="A0A5J9WQJ3"/>
<gene>
    <name evidence="2" type="ORF">EJB05_01804</name>
</gene>
<reference evidence="2 3" key="1">
    <citation type="journal article" date="2019" name="Sci. Rep.">
        <title>A high-quality genome of Eragrostis curvula grass provides insights into Poaceae evolution and supports new strategies to enhance forage quality.</title>
        <authorList>
            <person name="Carballo J."/>
            <person name="Santos B.A.C.M."/>
            <person name="Zappacosta D."/>
            <person name="Garbus I."/>
            <person name="Selva J.P."/>
            <person name="Gallo C.A."/>
            <person name="Diaz A."/>
            <person name="Albertini E."/>
            <person name="Caccamo M."/>
            <person name="Echenique V."/>
        </authorList>
    </citation>
    <scope>NUCLEOTIDE SEQUENCE [LARGE SCALE GENOMIC DNA]</scope>
    <source>
        <strain evidence="3">cv. Victoria</strain>
        <tissue evidence="2">Leaf</tissue>
    </source>
</reference>
<keyword evidence="1" id="KW-1133">Transmembrane helix</keyword>
<keyword evidence="3" id="KW-1185">Reference proteome</keyword>
<keyword evidence="1" id="KW-0472">Membrane</keyword>
<comment type="caution">
    <text evidence="2">The sequence shown here is derived from an EMBL/GenBank/DDBJ whole genome shotgun (WGS) entry which is preliminary data.</text>
</comment>
<evidence type="ECO:0000313" key="3">
    <source>
        <dbReference type="Proteomes" id="UP000324897"/>
    </source>
</evidence>
<dbReference type="Gramene" id="TVU50433">
    <property type="protein sequence ID" value="TVU50433"/>
    <property type="gene ID" value="EJB05_01804"/>
</dbReference>
<protein>
    <submittedName>
        <fullName evidence="2">Uncharacterized protein</fullName>
    </submittedName>
</protein>